<dbReference type="OrthoDB" id="9810556at2"/>
<protein>
    <submittedName>
        <fullName evidence="7">Putative cystine transporter YijE</fullName>
    </submittedName>
</protein>
<feature type="domain" description="EamA" evidence="6">
    <location>
        <begin position="152"/>
        <end position="285"/>
    </location>
</feature>
<sequence length="296" mass="31846">MSLHNWLMLLVLSLLWGGSFFFVGVAVSALPPLSIVFLRVAMAALILWLVVILLRVPLPGSRSGWLALLVMGVLNNVIPFSLIVWGQTQIDSGLASILNATTPLFGVVLAGLLLSDERMTRLKVTGVVIGFIGTVWMIGPGALQGLGGDTLAQLAIMGAAISYGFASVFGRRFKRMQIDPVMAATGQVTLSAVILLPLVLIVDQPWTLESPPMSVWFSMAALAVFSTALAYILYFRILASAGASNLLLVTFLVPVSAIFLGYFFLDERLATSHFIGMALIGLGLSAIDGRLWRRRQ</sequence>
<dbReference type="KEGG" id="gai:IMCC3135_26285"/>
<evidence type="ECO:0000259" key="6">
    <source>
        <dbReference type="Pfam" id="PF00892"/>
    </source>
</evidence>
<dbReference type="RefSeq" id="WP_088922084.1">
    <property type="nucleotide sequence ID" value="NZ_CP018632.1"/>
</dbReference>
<evidence type="ECO:0000256" key="4">
    <source>
        <dbReference type="ARBA" id="ARBA00023136"/>
    </source>
</evidence>
<dbReference type="EMBL" id="CP018632">
    <property type="protein sequence ID" value="ASJ75312.1"/>
    <property type="molecule type" value="Genomic_DNA"/>
</dbReference>
<evidence type="ECO:0000256" key="1">
    <source>
        <dbReference type="ARBA" id="ARBA00004141"/>
    </source>
</evidence>
<dbReference type="InterPro" id="IPR037185">
    <property type="entry name" value="EmrE-like"/>
</dbReference>
<dbReference type="GO" id="GO:0016020">
    <property type="term" value="C:membrane"/>
    <property type="evidence" value="ECO:0007669"/>
    <property type="project" value="UniProtKB-SubCell"/>
</dbReference>
<comment type="subcellular location">
    <subcellularLocation>
        <location evidence="1">Membrane</location>
        <topology evidence="1">Multi-pass membrane protein</topology>
    </subcellularLocation>
</comment>
<evidence type="ECO:0000313" key="7">
    <source>
        <dbReference type="EMBL" id="ASJ75312.1"/>
    </source>
</evidence>
<reference evidence="7 8" key="1">
    <citation type="submission" date="2016-12" db="EMBL/GenBank/DDBJ databases">
        <authorList>
            <person name="Song W.-J."/>
            <person name="Kurnit D.M."/>
        </authorList>
    </citation>
    <scope>NUCLEOTIDE SEQUENCE [LARGE SCALE GENOMIC DNA]</scope>
    <source>
        <strain evidence="7 8">IMCC3135</strain>
    </source>
</reference>
<evidence type="ECO:0000256" key="5">
    <source>
        <dbReference type="SAM" id="Phobius"/>
    </source>
</evidence>
<keyword evidence="4 5" id="KW-0472">Membrane</keyword>
<feature type="domain" description="EamA" evidence="6">
    <location>
        <begin position="7"/>
        <end position="138"/>
    </location>
</feature>
<feature type="transmembrane region" description="Helical" evidence="5">
    <location>
        <begin position="181"/>
        <end position="202"/>
    </location>
</feature>
<keyword evidence="8" id="KW-1185">Reference proteome</keyword>
<organism evidence="7 8">
    <name type="scientific">Granulosicoccus antarcticus IMCC3135</name>
    <dbReference type="NCBI Taxonomy" id="1192854"/>
    <lineage>
        <taxon>Bacteria</taxon>
        <taxon>Pseudomonadati</taxon>
        <taxon>Pseudomonadota</taxon>
        <taxon>Gammaproteobacteria</taxon>
        <taxon>Chromatiales</taxon>
        <taxon>Granulosicoccaceae</taxon>
        <taxon>Granulosicoccus</taxon>
    </lineage>
</organism>
<dbReference type="PANTHER" id="PTHR32322:SF9">
    <property type="entry name" value="AMINO-ACID METABOLITE EFFLUX PUMP-RELATED"/>
    <property type="match status" value="1"/>
</dbReference>
<dbReference type="Pfam" id="PF00892">
    <property type="entry name" value="EamA"/>
    <property type="match status" value="2"/>
</dbReference>
<feature type="transmembrane region" description="Helical" evidence="5">
    <location>
        <begin position="97"/>
        <end position="115"/>
    </location>
</feature>
<feature type="transmembrane region" description="Helical" evidence="5">
    <location>
        <begin position="66"/>
        <end position="85"/>
    </location>
</feature>
<evidence type="ECO:0000256" key="3">
    <source>
        <dbReference type="ARBA" id="ARBA00022989"/>
    </source>
</evidence>
<dbReference type="SUPFAM" id="SSF103481">
    <property type="entry name" value="Multidrug resistance efflux transporter EmrE"/>
    <property type="match status" value="2"/>
</dbReference>
<keyword evidence="2 5" id="KW-0812">Transmembrane</keyword>
<feature type="transmembrane region" description="Helical" evidence="5">
    <location>
        <begin position="214"/>
        <end position="234"/>
    </location>
</feature>
<feature type="transmembrane region" description="Helical" evidence="5">
    <location>
        <begin position="7"/>
        <end position="30"/>
    </location>
</feature>
<keyword evidence="3 5" id="KW-1133">Transmembrane helix</keyword>
<dbReference type="InterPro" id="IPR000620">
    <property type="entry name" value="EamA_dom"/>
</dbReference>
<evidence type="ECO:0000313" key="8">
    <source>
        <dbReference type="Proteomes" id="UP000250079"/>
    </source>
</evidence>
<dbReference type="Proteomes" id="UP000250079">
    <property type="component" value="Chromosome"/>
</dbReference>
<dbReference type="PANTHER" id="PTHR32322">
    <property type="entry name" value="INNER MEMBRANE TRANSPORTER"/>
    <property type="match status" value="1"/>
</dbReference>
<accession>A0A2Z2NUS4</accession>
<name>A0A2Z2NUS4_9GAMM</name>
<dbReference type="InterPro" id="IPR050638">
    <property type="entry name" value="AA-Vitamin_Transporters"/>
</dbReference>
<gene>
    <name evidence="7" type="primary">yijE</name>
    <name evidence="7" type="ORF">IMCC3135_26285</name>
</gene>
<proteinExistence type="predicted"/>
<feature type="transmembrane region" description="Helical" evidence="5">
    <location>
        <begin position="122"/>
        <end position="139"/>
    </location>
</feature>
<feature type="transmembrane region" description="Helical" evidence="5">
    <location>
        <begin position="151"/>
        <end position="169"/>
    </location>
</feature>
<feature type="transmembrane region" description="Helical" evidence="5">
    <location>
        <begin position="246"/>
        <end position="265"/>
    </location>
</feature>
<evidence type="ECO:0000256" key="2">
    <source>
        <dbReference type="ARBA" id="ARBA00022692"/>
    </source>
</evidence>
<dbReference type="AlphaFoldDB" id="A0A2Z2NUS4"/>
<feature type="transmembrane region" description="Helical" evidence="5">
    <location>
        <begin position="271"/>
        <end position="292"/>
    </location>
</feature>
<feature type="transmembrane region" description="Helical" evidence="5">
    <location>
        <begin position="36"/>
        <end position="54"/>
    </location>
</feature>